<reference evidence="1 2" key="1">
    <citation type="submission" date="2020-11" db="EMBL/GenBank/DDBJ databases">
        <title>Carbohydrate-dependent, anaerobic sulfur respiration: A novel catabolism in halophilic archaea.</title>
        <authorList>
            <person name="Sorokin D.Y."/>
            <person name="Messina E."/>
            <person name="Smedile F."/>
            <person name="La Cono V."/>
            <person name="Hallsworth J.E."/>
            <person name="Yakimov M.M."/>
        </authorList>
    </citation>
    <scope>NUCLEOTIDE SEQUENCE [LARGE SCALE GENOMIC DNA]</scope>
    <source>
        <strain evidence="1 2">HSR-Est</strain>
    </source>
</reference>
<name>A0A897NX75_9EURY</name>
<gene>
    <name evidence="1" type="ORF">HSEST_2666</name>
</gene>
<keyword evidence="1" id="KW-0378">Hydrolase</keyword>
<dbReference type="Proteomes" id="UP000663292">
    <property type="component" value="Chromosome"/>
</dbReference>
<sequence>MTTESECVDALREAAEELGESPTKAQYEELGLIPASGTIQRVMGGWNNAKEAAGLETYASHGSRVQSKPDDVDLPDGLVWEQLTRYQRWHYKNREWNTGRTLRRRQRLRARIHKRKDDSGGCTKCPESDPACLDFHHLSSADKEMAVNKMVPYGYSKSDIEAEMEKCEILCANCHAKEHVSAPEARVMAEGAQTRVERLRQWAYEYKRTRGCQRCSETDPVCLQFHHVSEKHAGVSEMITNGEPESDIRAEVEKCVVLCANCHRKEHYERPVVTPEESDNI</sequence>
<dbReference type="EMBL" id="CP064791">
    <property type="protein sequence ID" value="QSG16175.1"/>
    <property type="molecule type" value="Genomic_DNA"/>
</dbReference>
<evidence type="ECO:0000313" key="1">
    <source>
        <dbReference type="EMBL" id="QSG16175.1"/>
    </source>
</evidence>
<dbReference type="GO" id="GO:0004519">
    <property type="term" value="F:endonuclease activity"/>
    <property type="evidence" value="ECO:0007669"/>
    <property type="project" value="UniProtKB-KW"/>
</dbReference>
<dbReference type="SUPFAM" id="SSF48695">
    <property type="entry name" value="Multiheme cytochromes"/>
    <property type="match status" value="1"/>
</dbReference>
<dbReference type="InterPro" id="IPR036280">
    <property type="entry name" value="Multihaem_cyt_sf"/>
</dbReference>
<evidence type="ECO:0000313" key="2">
    <source>
        <dbReference type="Proteomes" id="UP000663292"/>
    </source>
</evidence>
<proteinExistence type="predicted"/>
<dbReference type="GeneID" id="68859298"/>
<dbReference type="InterPro" id="IPR041025">
    <property type="entry name" value="HNH_repeat"/>
</dbReference>
<keyword evidence="1" id="KW-0540">Nuclease</keyword>
<organism evidence="1 2">
    <name type="scientific">Halapricum desulfuricans</name>
    <dbReference type="NCBI Taxonomy" id="2841257"/>
    <lineage>
        <taxon>Archaea</taxon>
        <taxon>Methanobacteriati</taxon>
        <taxon>Methanobacteriota</taxon>
        <taxon>Stenosarchaea group</taxon>
        <taxon>Halobacteria</taxon>
        <taxon>Halobacteriales</taxon>
        <taxon>Haloarculaceae</taxon>
        <taxon>Halapricum</taxon>
    </lineage>
</organism>
<keyword evidence="1" id="KW-0255">Endonuclease</keyword>
<dbReference type="RefSeq" id="WP_229121441.1">
    <property type="nucleotide sequence ID" value="NZ_CP064791.1"/>
</dbReference>
<accession>A0A897NX75</accession>
<protein>
    <submittedName>
        <fullName evidence="1">HNH family endonuclease</fullName>
    </submittedName>
</protein>
<dbReference type="Pfam" id="PF18780">
    <property type="entry name" value="HNH_repeat"/>
    <property type="match status" value="1"/>
</dbReference>
<dbReference type="AlphaFoldDB" id="A0A897NX75"/>
<keyword evidence="2" id="KW-1185">Reference proteome</keyword>